<accession>A0ACC6PA85</accession>
<reference evidence="1" key="1">
    <citation type="submission" date="2024-03" db="EMBL/GenBank/DDBJ databases">
        <title>Whole genome sequecning of epiphytes from Marcgravia umbellata leaves.</title>
        <authorList>
            <person name="Kumar G."/>
            <person name="Savka M.A."/>
        </authorList>
    </citation>
    <scope>NUCLEOTIDE SEQUENCE</scope>
    <source>
        <strain evidence="1">RIT_BL5</strain>
    </source>
</reference>
<gene>
    <name evidence="1" type="ORF">WKI47_08045</name>
</gene>
<dbReference type="Proteomes" id="UP001380953">
    <property type="component" value="Unassembled WGS sequence"/>
</dbReference>
<organism evidence="1 2">
    <name type="scientific">Saccharibacillus sacchari</name>
    <dbReference type="NCBI Taxonomy" id="456493"/>
    <lineage>
        <taxon>Bacteria</taxon>
        <taxon>Bacillati</taxon>
        <taxon>Bacillota</taxon>
        <taxon>Bacilli</taxon>
        <taxon>Bacillales</taxon>
        <taxon>Paenibacillaceae</taxon>
        <taxon>Saccharibacillus</taxon>
    </lineage>
</organism>
<sequence>MNMDNRMLLSNVLANLEVELITANHNLCAPDWRDLNYTPDYSKFYLICEGEGWLQIGEKDYYPRPGELFLMPEGVEQSYSFISERPFHKYWCHFTAQVGGINLFKLLDLNPQCAPRQPELLTNVFQELVKYSGSDAVYAKLLAKSKLMELVAYYLMDLEIDAEQLSFKTSSAVNKLSEVLDYIDEHITQNMTVEELAGIVYMHPNSFIRLFKQYAGMPPIQYITHKKIEKAKQSLTLTALSVTEISEQLGFNDMFYFSKQFKKHAGVTPTDYRRRIRHP</sequence>
<name>A0ACC6PA85_9BACL</name>
<proteinExistence type="predicted"/>
<comment type="caution">
    <text evidence="1">The sequence shown here is derived from an EMBL/GenBank/DDBJ whole genome shotgun (WGS) entry which is preliminary data.</text>
</comment>
<evidence type="ECO:0000313" key="2">
    <source>
        <dbReference type="Proteomes" id="UP001380953"/>
    </source>
</evidence>
<evidence type="ECO:0000313" key="1">
    <source>
        <dbReference type="EMBL" id="MEJ8303853.1"/>
    </source>
</evidence>
<dbReference type="EMBL" id="JBBKAR010000026">
    <property type="protein sequence ID" value="MEJ8303853.1"/>
    <property type="molecule type" value="Genomic_DNA"/>
</dbReference>
<keyword evidence="2" id="KW-1185">Reference proteome</keyword>
<protein>
    <submittedName>
        <fullName evidence="1">AraC family transcriptional regulator</fullName>
    </submittedName>
</protein>